<evidence type="ECO:0000313" key="4">
    <source>
        <dbReference type="RefSeq" id="XP_016986892.1"/>
    </source>
</evidence>
<dbReference type="AlphaFoldDB" id="A0A6P4F9L5"/>
<dbReference type="RefSeq" id="XP_016986892.1">
    <property type="nucleotide sequence ID" value="XM_017131403.1"/>
</dbReference>
<dbReference type="GeneID" id="108049975"/>
<dbReference type="OrthoDB" id="7869303at2759"/>
<protein>
    <submittedName>
        <fullName evidence="4">Uncharacterized protein LOC108049975</fullName>
    </submittedName>
</protein>
<evidence type="ECO:0000256" key="1">
    <source>
        <dbReference type="SAM" id="MobiDB-lite"/>
    </source>
</evidence>
<name>A0A6P4F9L5_DRORH</name>
<keyword evidence="3" id="KW-1185">Reference proteome</keyword>
<sequence>MLKYLAGIFVKPRNDYVDGRLTTPLTKKMRTSCVPQARKSSQVKISLISAKSIIKGKGKSENREPRRRREGNPQVSQPISRSSMESPKFQLEDPISYIVNVAASSSSNETIPLLPGEVLRNDQKPLEDRDQNRVYRTNKKESRCPGGLLGQSLPVPPPVTRVQSWMSCATAPLDANPFNELDDLSISKPISIGGDQDPIGWEMGLLAEDFWSADSDPEAK</sequence>
<dbReference type="EnsemblMetazoa" id="XM_017131403.1">
    <property type="protein sequence ID" value="XP_016986892.1"/>
    <property type="gene ID" value="LOC108049975"/>
</dbReference>
<proteinExistence type="predicted"/>
<accession>A0A6P4F9L5</accession>
<evidence type="ECO:0000313" key="3">
    <source>
        <dbReference type="Proteomes" id="UP001652680"/>
    </source>
</evidence>
<reference evidence="3" key="1">
    <citation type="journal article" date="2021" name="Elife">
        <title>Highly contiguous assemblies of 101 drosophilid genomes.</title>
        <authorList>
            <person name="Kim B.Y."/>
            <person name="Wang J.R."/>
            <person name="Miller D.E."/>
            <person name="Barmina O."/>
            <person name="Delaney E."/>
            <person name="Thompson A."/>
            <person name="Comeault A.A."/>
            <person name="Peede D."/>
            <person name="D'Agostino E.R."/>
            <person name="Pelaez J."/>
            <person name="Aguilar J.M."/>
            <person name="Haji D."/>
            <person name="Matsunaga T."/>
            <person name="Armstrong E.E."/>
            <person name="Zych M."/>
            <person name="Ogawa Y."/>
            <person name="Stamenkovic-Radak M."/>
            <person name="Jelic M."/>
            <person name="Veselinovic M.S."/>
            <person name="Tanaskovic M."/>
            <person name="Eric P."/>
            <person name="Gao J.J."/>
            <person name="Katoh T.K."/>
            <person name="Toda M.J."/>
            <person name="Watabe H."/>
            <person name="Watada M."/>
            <person name="Davis J.S."/>
            <person name="Moyle L.C."/>
            <person name="Manoli G."/>
            <person name="Bertolini E."/>
            <person name="Kostal V."/>
            <person name="Hawley R.S."/>
            <person name="Takahashi A."/>
            <person name="Jones C.D."/>
            <person name="Price D.K."/>
            <person name="Whiteman N."/>
            <person name="Kopp A."/>
            <person name="Matute D.R."/>
            <person name="Petrov D.A."/>
        </authorList>
    </citation>
    <scope>NUCLEOTIDE SEQUENCE [LARGE SCALE GENOMIC DNA]</scope>
</reference>
<feature type="compositionally biased region" description="Polar residues" evidence="1">
    <location>
        <begin position="74"/>
        <end position="85"/>
    </location>
</feature>
<reference evidence="2" key="3">
    <citation type="submission" date="2025-05" db="UniProtKB">
        <authorList>
            <consortium name="EnsemblMetazoa"/>
        </authorList>
    </citation>
    <scope>IDENTIFICATION</scope>
</reference>
<dbReference type="Proteomes" id="UP001652680">
    <property type="component" value="Unassembled WGS sequence"/>
</dbReference>
<gene>
    <name evidence="4" type="primary">LOC108049975</name>
    <name evidence="2" type="synonym">108049975</name>
</gene>
<evidence type="ECO:0000313" key="2">
    <source>
        <dbReference type="EnsemblMetazoa" id="XP_016986892.1"/>
    </source>
</evidence>
<feature type="region of interest" description="Disordered" evidence="1">
    <location>
        <begin position="54"/>
        <end position="87"/>
    </location>
</feature>
<organism evidence="4">
    <name type="scientific">Drosophila rhopaloa</name>
    <name type="common">Fruit fly</name>
    <dbReference type="NCBI Taxonomy" id="1041015"/>
    <lineage>
        <taxon>Eukaryota</taxon>
        <taxon>Metazoa</taxon>
        <taxon>Ecdysozoa</taxon>
        <taxon>Arthropoda</taxon>
        <taxon>Hexapoda</taxon>
        <taxon>Insecta</taxon>
        <taxon>Pterygota</taxon>
        <taxon>Neoptera</taxon>
        <taxon>Endopterygota</taxon>
        <taxon>Diptera</taxon>
        <taxon>Brachycera</taxon>
        <taxon>Muscomorpha</taxon>
        <taxon>Ephydroidea</taxon>
        <taxon>Drosophilidae</taxon>
        <taxon>Drosophila</taxon>
        <taxon>Sophophora</taxon>
    </lineage>
</organism>
<dbReference type="OMA" id="KPRNDYV"/>
<reference evidence="4" key="2">
    <citation type="submission" date="2025-04" db="UniProtKB">
        <authorList>
            <consortium name="RefSeq"/>
        </authorList>
    </citation>
    <scope>IDENTIFICATION</scope>
</reference>